<comment type="similarity">
    <text evidence="2 5">Belongs to the RecX family.</text>
</comment>
<dbReference type="GO" id="GO:0005737">
    <property type="term" value="C:cytoplasm"/>
    <property type="evidence" value="ECO:0007669"/>
    <property type="project" value="UniProtKB-SubCell"/>
</dbReference>
<comment type="subcellular location">
    <subcellularLocation>
        <location evidence="1 5">Cytoplasm</location>
    </subcellularLocation>
</comment>
<evidence type="ECO:0000259" key="7">
    <source>
        <dbReference type="Pfam" id="PF02631"/>
    </source>
</evidence>
<evidence type="ECO:0000259" key="9">
    <source>
        <dbReference type="Pfam" id="PF21982"/>
    </source>
</evidence>
<dbReference type="InterPro" id="IPR053926">
    <property type="entry name" value="RecX_HTH_1st"/>
</dbReference>
<dbReference type="PANTHER" id="PTHR33602:SF1">
    <property type="entry name" value="REGULATORY PROTEIN RECX FAMILY PROTEIN"/>
    <property type="match status" value="1"/>
</dbReference>
<evidence type="ECO:0000313" key="11">
    <source>
        <dbReference type="Proteomes" id="UP000034364"/>
    </source>
</evidence>
<evidence type="ECO:0000256" key="3">
    <source>
        <dbReference type="ARBA" id="ARBA00018111"/>
    </source>
</evidence>
<dbReference type="Pfam" id="PF21981">
    <property type="entry name" value="RecX_HTH3"/>
    <property type="match status" value="1"/>
</dbReference>
<feature type="domain" description="RecX second three-helical" evidence="7">
    <location>
        <begin position="55"/>
        <end position="88"/>
    </location>
</feature>
<evidence type="ECO:0000256" key="2">
    <source>
        <dbReference type="ARBA" id="ARBA00009695"/>
    </source>
</evidence>
<dbReference type="Pfam" id="PF02631">
    <property type="entry name" value="RecX_HTH2"/>
    <property type="match status" value="1"/>
</dbReference>
<accession>A0A0G1S660</accession>
<dbReference type="PANTHER" id="PTHR33602">
    <property type="entry name" value="REGULATORY PROTEIN RECX FAMILY PROTEIN"/>
    <property type="match status" value="1"/>
</dbReference>
<dbReference type="Pfam" id="PF21982">
    <property type="entry name" value="RecX_HTH1"/>
    <property type="match status" value="1"/>
</dbReference>
<dbReference type="Gene3D" id="1.10.10.10">
    <property type="entry name" value="Winged helix-like DNA-binding domain superfamily/Winged helix DNA-binding domain"/>
    <property type="match status" value="3"/>
</dbReference>
<organism evidence="10 11">
    <name type="scientific">Candidatus Amesbacteria bacterium GW2011_GWA1_47_16</name>
    <dbReference type="NCBI Taxonomy" id="1618353"/>
    <lineage>
        <taxon>Bacteria</taxon>
        <taxon>Candidatus Amesiibacteriota</taxon>
    </lineage>
</organism>
<evidence type="ECO:0000256" key="1">
    <source>
        <dbReference type="ARBA" id="ARBA00004496"/>
    </source>
</evidence>
<evidence type="ECO:0000256" key="4">
    <source>
        <dbReference type="ARBA" id="ARBA00022490"/>
    </source>
</evidence>
<dbReference type="InterPro" id="IPR036388">
    <property type="entry name" value="WH-like_DNA-bd_sf"/>
</dbReference>
<feature type="coiled-coil region" evidence="6">
    <location>
        <begin position="89"/>
        <end position="116"/>
    </location>
</feature>
<dbReference type="Proteomes" id="UP000034364">
    <property type="component" value="Unassembled WGS sequence"/>
</dbReference>
<proteinExistence type="inferred from homology"/>
<dbReference type="EMBL" id="LCNV01000002">
    <property type="protein sequence ID" value="KKU64999.1"/>
    <property type="molecule type" value="Genomic_DNA"/>
</dbReference>
<evidence type="ECO:0000313" key="10">
    <source>
        <dbReference type="EMBL" id="KKU64999.1"/>
    </source>
</evidence>
<dbReference type="HAMAP" id="MF_01114">
    <property type="entry name" value="RecX"/>
    <property type="match status" value="1"/>
</dbReference>
<evidence type="ECO:0000256" key="6">
    <source>
        <dbReference type="SAM" id="Coils"/>
    </source>
</evidence>
<protein>
    <recommendedName>
        <fullName evidence="3 5">Regulatory protein RecX</fullName>
    </recommendedName>
</protein>
<name>A0A0G1S660_9BACT</name>
<dbReference type="AlphaFoldDB" id="A0A0G1S660"/>
<dbReference type="InterPro" id="IPR003783">
    <property type="entry name" value="Regulatory_RecX"/>
</dbReference>
<dbReference type="InterPro" id="IPR053925">
    <property type="entry name" value="RecX_HTH_3rd"/>
</dbReference>
<evidence type="ECO:0000256" key="5">
    <source>
        <dbReference type="HAMAP-Rule" id="MF_01114"/>
    </source>
</evidence>
<comment type="caution">
    <text evidence="10">The sequence shown here is derived from an EMBL/GenBank/DDBJ whole genome shotgun (WGS) entry which is preliminary data.</text>
</comment>
<comment type="function">
    <text evidence="5">Modulates RecA activity.</text>
</comment>
<dbReference type="InterPro" id="IPR053924">
    <property type="entry name" value="RecX_HTH_2nd"/>
</dbReference>
<sequence length="153" mass="17849">MNNLGFDELLGLVIKYLSYRPRSKKEIENYLSRKTSDQTLVDRVISKLESVKLLDDAAFAKWLVESRSRSRPRGARLLKQELKSKGITVDDEQIKVDEVELAAQALQKKLRLWQNLPFREFRVKAGRFLAYRGFSWSAIETVVKKEYNNINVK</sequence>
<keyword evidence="4 5" id="KW-0963">Cytoplasm</keyword>
<evidence type="ECO:0000259" key="8">
    <source>
        <dbReference type="Pfam" id="PF21981"/>
    </source>
</evidence>
<feature type="domain" description="RecX first three-helical" evidence="9">
    <location>
        <begin position="14"/>
        <end position="48"/>
    </location>
</feature>
<reference evidence="10 11" key="1">
    <citation type="journal article" date="2015" name="Nature">
        <title>rRNA introns, odd ribosomes, and small enigmatic genomes across a large radiation of phyla.</title>
        <authorList>
            <person name="Brown C.T."/>
            <person name="Hug L.A."/>
            <person name="Thomas B.C."/>
            <person name="Sharon I."/>
            <person name="Castelle C.J."/>
            <person name="Singh A."/>
            <person name="Wilkins M.J."/>
            <person name="Williams K.H."/>
            <person name="Banfield J.F."/>
        </authorList>
    </citation>
    <scope>NUCLEOTIDE SEQUENCE [LARGE SCALE GENOMIC DNA]</scope>
</reference>
<keyword evidence="6" id="KW-0175">Coiled coil</keyword>
<feature type="domain" description="RecX third three-helical" evidence="8">
    <location>
        <begin position="97"/>
        <end position="143"/>
    </location>
</feature>
<dbReference type="GO" id="GO:0006282">
    <property type="term" value="P:regulation of DNA repair"/>
    <property type="evidence" value="ECO:0007669"/>
    <property type="project" value="UniProtKB-UniRule"/>
</dbReference>
<gene>
    <name evidence="5" type="primary">recX</name>
    <name evidence="10" type="ORF">UX87_C0002G0021</name>
</gene>